<keyword evidence="1" id="KW-0812">Transmembrane</keyword>
<proteinExistence type="predicted"/>
<feature type="transmembrane region" description="Helical" evidence="1">
    <location>
        <begin position="149"/>
        <end position="167"/>
    </location>
</feature>
<gene>
    <name evidence="2" type="ORF">GSM42_17370</name>
</gene>
<comment type="caution">
    <text evidence="2">The sequence shown here is derived from an EMBL/GenBank/DDBJ whole genome shotgun (WGS) entry which is preliminary data.</text>
</comment>
<keyword evidence="1" id="KW-1133">Transmembrane helix</keyword>
<feature type="transmembrane region" description="Helical" evidence="1">
    <location>
        <begin position="61"/>
        <end position="79"/>
    </location>
</feature>
<evidence type="ECO:0000313" key="2">
    <source>
        <dbReference type="EMBL" id="MXQ55455.1"/>
    </source>
</evidence>
<dbReference type="AlphaFoldDB" id="A0A6I4VZT9"/>
<evidence type="ECO:0000313" key="3">
    <source>
        <dbReference type="Proteomes" id="UP000430692"/>
    </source>
</evidence>
<accession>A0A6I4VZT9</accession>
<feature type="transmembrane region" description="Helical" evidence="1">
    <location>
        <begin position="85"/>
        <end position="103"/>
    </location>
</feature>
<sequence>MKIWGYVLLPFFIIANVTLFYFQQHYYLYHRVFHGVALSILLVTLAFAVKSAWKKWNSWNILLFFLFFIYIGSHIWVLIGSPHNLIFMINSIGLFGIVFIMFVTEIKEQGELWFPSFLYSMDYTFLITFVITGQVVLVIWIGSSFVFETISLILLSILISILVQASFRYIQTGFEYFVFVAFPQIRQERVRVRTTESIKMVVNEKNHPEQMDEEELYHYTRRAFSHFGDLKRLSSNPLTQLKIIDQRLHNTEKSKDVLERAKELKLILLECVQQLKPQQDQKFGTTHEWRYYNSLYFPYIIGIKPYSLRYSGRDLSEDAKSALEWFRTSVPERTFYHWTNTATRLIATRLRDKLSKID</sequence>
<protein>
    <submittedName>
        <fullName evidence="2">Uncharacterized protein</fullName>
    </submittedName>
</protein>
<keyword evidence="1" id="KW-0472">Membrane</keyword>
<dbReference type="RefSeq" id="WP_160802805.1">
    <property type="nucleotide sequence ID" value="NZ_WUUL01000014.1"/>
</dbReference>
<feature type="transmembrane region" description="Helical" evidence="1">
    <location>
        <begin position="28"/>
        <end position="49"/>
    </location>
</feature>
<organism evidence="2 3">
    <name type="scientific">Shimazuella alba</name>
    <dbReference type="NCBI Taxonomy" id="2690964"/>
    <lineage>
        <taxon>Bacteria</taxon>
        <taxon>Bacillati</taxon>
        <taxon>Bacillota</taxon>
        <taxon>Bacilli</taxon>
        <taxon>Bacillales</taxon>
        <taxon>Thermoactinomycetaceae</taxon>
        <taxon>Shimazuella</taxon>
    </lineage>
</organism>
<feature type="transmembrane region" description="Helical" evidence="1">
    <location>
        <begin position="5"/>
        <end position="22"/>
    </location>
</feature>
<name>A0A6I4VZT9_9BACL</name>
<reference evidence="2 3" key="1">
    <citation type="submission" date="2019-12" db="EMBL/GenBank/DDBJ databases">
        <title>Whole-genome analyses of novel actinobacteria.</title>
        <authorList>
            <person name="Sahin N."/>
            <person name="Saygin H."/>
        </authorList>
    </citation>
    <scope>NUCLEOTIDE SEQUENCE [LARGE SCALE GENOMIC DNA]</scope>
    <source>
        <strain evidence="2 3">KC615</strain>
    </source>
</reference>
<dbReference type="EMBL" id="WUUL01000014">
    <property type="protein sequence ID" value="MXQ55455.1"/>
    <property type="molecule type" value="Genomic_DNA"/>
</dbReference>
<feature type="transmembrane region" description="Helical" evidence="1">
    <location>
        <begin position="123"/>
        <end position="143"/>
    </location>
</feature>
<evidence type="ECO:0000256" key="1">
    <source>
        <dbReference type="SAM" id="Phobius"/>
    </source>
</evidence>
<keyword evidence="3" id="KW-1185">Reference proteome</keyword>
<dbReference type="Proteomes" id="UP000430692">
    <property type="component" value="Unassembled WGS sequence"/>
</dbReference>